<dbReference type="OrthoDB" id="6629451at2"/>
<dbReference type="EMBL" id="PYEP01000001">
    <property type="protein sequence ID" value="PSN09901.1"/>
    <property type="molecule type" value="Genomic_DNA"/>
</dbReference>
<reference evidence="1 2" key="1">
    <citation type="submission" date="2018-03" db="EMBL/GenBank/DDBJ databases">
        <title>Draft genome sequence of the first documented clinical Siccibacter turicensis isolate in Austria.</title>
        <authorList>
            <person name="Lepuschitz S."/>
            <person name="Pekard-Amenitsch S."/>
            <person name="Haunold R."/>
            <person name="Schill S."/>
            <person name="Mach R."/>
            <person name="Allerberger F."/>
            <person name="Ruppitsch W."/>
            <person name="Forsythe S.J."/>
        </authorList>
    </citation>
    <scope>NUCLEOTIDE SEQUENCE [LARGE SCALE GENOMIC DNA]</scope>
    <source>
        <strain evidence="1 2">6100069499-17</strain>
    </source>
</reference>
<sequence>MDFIELAALSEVLVCELIECSSPVARLALLGKLSATLEQLHAALLAPVPAHCMEQLSAPSLPKEEPFCIGSDALMLTNYCQHLVRILLTGILAPVDQQGLTGLTFDLLHHLGDVLRTPSFTLSAAGYRDRGGGIVEPGL</sequence>
<dbReference type="Proteomes" id="UP000240212">
    <property type="component" value="Unassembled WGS sequence"/>
</dbReference>
<organism evidence="1 2">
    <name type="scientific">Siccibacter turicensis</name>
    <dbReference type="NCBI Taxonomy" id="357233"/>
    <lineage>
        <taxon>Bacteria</taxon>
        <taxon>Pseudomonadati</taxon>
        <taxon>Pseudomonadota</taxon>
        <taxon>Gammaproteobacteria</taxon>
        <taxon>Enterobacterales</taxon>
        <taxon>Enterobacteriaceae</taxon>
        <taxon>Siccibacter</taxon>
    </lineage>
</organism>
<comment type="caution">
    <text evidence="1">The sequence shown here is derived from an EMBL/GenBank/DDBJ whole genome shotgun (WGS) entry which is preliminary data.</text>
</comment>
<evidence type="ECO:0000313" key="2">
    <source>
        <dbReference type="Proteomes" id="UP000240212"/>
    </source>
</evidence>
<name>A0A2P8VQS3_9ENTR</name>
<accession>A0A2P8VQS3</accession>
<keyword evidence="2" id="KW-1185">Reference proteome</keyword>
<protein>
    <submittedName>
        <fullName evidence="1">Uncharacterized protein</fullName>
    </submittedName>
</protein>
<gene>
    <name evidence="1" type="ORF">C7G83_00240</name>
</gene>
<evidence type="ECO:0000313" key="1">
    <source>
        <dbReference type="EMBL" id="PSN09901.1"/>
    </source>
</evidence>
<proteinExistence type="predicted"/>
<dbReference type="AlphaFoldDB" id="A0A2P8VQS3"/>